<dbReference type="Gene3D" id="1.10.10.60">
    <property type="entry name" value="Homeodomain-like"/>
    <property type="match status" value="1"/>
</dbReference>
<gene>
    <name evidence="3" type="ORF">PPAR1163_LOCUS11122</name>
</gene>
<dbReference type="AlphaFoldDB" id="A0A7S1U0K3"/>
<feature type="compositionally biased region" description="Basic and acidic residues" evidence="1">
    <location>
        <begin position="1"/>
        <end position="12"/>
    </location>
</feature>
<dbReference type="SUPFAM" id="SSF109715">
    <property type="entry name" value="DEK C-terminal domain"/>
    <property type="match status" value="1"/>
</dbReference>
<dbReference type="EMBL" id="HBGJ01017328">
    <property type="protein sequence ID" value="CAD9252758.1"/>
    <property type="molecule type" value="Transcribed_RNA"/>
</dbReference>
<dbReference type="Pfam" id="PF08766">
    <property type="entry name" value="DEK_C"/>
    <property type="match status" value="1"/>
</dbReference>
<evidence type="ECO:0000256" key="1">
    <source>
        <dbReference type="SAM" id="MobiDB-lite"/>
    </source>
</evidence>
<sequence length="109" mass="11763">MRSIKGAKEGGKKVTASPKKKKKSVAKKRAAPKADAGPRPKKAKKAVLHIPGASIEQVRARVTAIVNSSDADEVTVKQVRAKLEDWLDADLQGHKDAIRELVMDALDSK</sequence>
<dbReference type="InterPro" id="IPR014876">
    <property type="entry name" value="DEK_C"/>
</dbReference>
<feature type="domain" description="DEK-C" evidence="2">
    <location>
        <begin position="52"/>
        <end position="107"/>
    </location>
</feature>
<feature type="region of interest" description="Disordered" evidence="1">
    <location>
        <begin position="1"/>
        <end position="46"/>
    </location>
</feature>
<accession>A0A7S1U0K3</accession>
<reference evidence="3" key="1">
    <citation type="submission" date="2021-01" db="EMBL/GenBank/DDBJ databases">
        <authorList>
            <person name="Corre E."/>
            <person name="Pelletier E."/>
            <person name="Niang G."/>
            <person name="Scheremetjew M."/>
            <person name="Finn R."/>
            <person name="Kale V."/>
            <person name="Holt S."/>
            <person name="Cochrane G."/>
            <person name="Meng A."/>
            <person name="Brown T."/>
            <person name="Cohen L."/>
        </authorList>
    </citation>
    <scope>NUCLEOTIDE SEQUENCE</scope>
    <source>
        <strain evidence="3">CCMP2877</strain>
    </source>
</reference>
<protein>
    <recommendedName>
        <fullName evidence="2">DEK-C domain-containing protein</fullName>
    </recommendedName>
</protein>
<proteinExistence type="predicted"/>
<dbReference type="PROSITE" id="PS51998">
    <property type="entry name" value="DEK_C"/>
    <property type="match status" value="1"/>
</dbReference>
<feature type="compositionally biased region" description="Basic residues" evidence="1">
    <location>
        <begin position="18"/>
        <end position="31"/>
    </location>
</feature>
<evidence type="ECO:0000313" key="3">
    <source>
        <dbReference type="EMBL" id="CAD9252758.1"/>
    </source>
</evidence>
<name>A0A7S1U0K3_9STRA</name>
<organism evidence="3">
    <name type="scientific">Phaeomonas parva</name>
    <dbReference type="NCBI Taxonomy" id="124430"/>
    <lineage>
        <taxon>Eukaryota</taxon>
        <taxon>Sar</taxon>
        <taxon>Stramenopiles</taxon>
        <taxon>Ochrophyta</taxon>
        <taxon>Pinguiophyceae</taxon>
        <taxon>Pinguiochrysidales</taxon>
        <taxon>Pinguiochrysidaceae</taxon>
        <taxon>Phaeomonas</taxon>
    </lineage>
</organism>
<evidence type="ECO:0000259" key="2">
    <source>
        <dbReference type="PROSITE" id="PS51998"/>
    </source>
</evidence>